<evidence type="ECO:0000313" key="1">
    <source>
        <dbReference type="EMBL" id="PBK70284.1"/>
    </source>
</evidence>
<gene>
    <name evidence="1" type="ORF">ARMSODRAFT_987952</name>
</gene>
<accession>A0A2H3BMZ7</accession>
<keyword evidence="2" id="KW-1185">Reference proteome</keyword>
<sequence length="302" mass="34262">MVMHFKGHNGFHPCWACNITRVSDPGNPHAHTLYVPLDCSHHPAVTADPGMVRKYNPANLPLRTDEEVLQQAREVQFQPNPTASNNIGKKYSIKGTLILSSLSSVSFTRSFPHDFMHLMFENLLTLLTLLWTGQFKGLNEGTESYQLHVLLSCKFDNIVYFNHFITLVRLVNICLQFELSHDNVAIIRCGFIDWYDVLVDKNTRRPRLAPSYYMKTFYGQLQNIIVVCIPATTDLGLDKPQVLLLTVIQQCIVDGTNTLGWSFYIKMRLTECLVGRVPVSGGQMALIDCSNNIQCSYYEPDV</sequence>
<dbReference type="AlphaFoldDB" id="A0A2H3BMZ7"/>
<dbReference type="Proteomes" id="UP000218334">
    <property type="component" value="Unassembled WGS sequence"/>
</dbReference>
<protein>
    <submittedName>
        <fullName evidence="1">Uncharacterized protein</fullName>
    </submittedName>
</protein>
<reference evidence="2" key="1">
    <citation type="journal article" date="2017" name="Nat. Ecol. Evol.">
        <title>Genome expansion and lineage-specific genetic innovations in the forest pathogenic fungi Armillaria.</title>
        <authorList>
            <person name="Sipos G."/>
            <person name="Prasanna A.N."/>
            <person name="Walter M.C."/>
            <person name="O'Connor E."/>
            <person name="Balint B."/>
            <person name="Krizsan K."/>
            <person name="Kiss B."/>
            <person name="Hess J."/>
            <person name="Varga T."/>
            <person name="Slot J."/>
            <person name="Riley R."/>
            <person name="Boka B."/>
            <person name="Rigling D."/>
            <person name="Barry K."/>
            <person name="Lee J."/>
            <person name="Mihaltcheva S."/>
            <person name="LaButti K."/>
            <person name="Lipzen A."/>
            <person name="Waldron R."/>
            <person name="Moloney N.M."/>
            <person name="Sperisen C."/>
            <person name="Kredics L."/>
            <person name="Vagvoelgyi C."/>
            <person name="Patrignani A."/>
            <person name="Fitzpatrick D."/>
            <person name="Nagy I."/>
            <person name="Doyle S."/>
            <person name="Anderson J.B."/>
            <person name="Grigoriev I.V."/>
            <person name="Gueldener U."/>
            <person name="Muensterkoetter M."/>
            <person name="Nagy L.G."/>
        </authorList>
    </citation>
    <scope>NUCLEOTIDE SEQUENCE [LARGE SCALE GENOMIC DNA]</scope>
    <source>
        <strain evidence="2">28-4</strain>
    </source>
</reference>
<name>A0A2H3BMZ7_9AGAR</name>
<evidence type="ECO:0000313" key="2">
    <source>
        <dbReference type="Proteomes" id="UP000218334"/>
    </source>
</evidence>
<dbReference type="STRING" id="1076256.A0A2H3BMZ7"/>
<proteinExistence type="predicted"/>
<dbReference type="EMBL" id="KZ293426">
    <property type="protein sequence ID" value="PBK70284.1"/>
    <property type="molecule type" value="Genomic_DNA"/>
</dbReference>
<organism evidence="1 2">
    <name type="scientific">Armillaria solidipes</name>
    <dbReference type="NCBI Taxonomy" id="1076256"/>
    <lineage>
        <taxon>Eukaryota</taxon>
        <taxon>Fungi</taxon>
        <taxon>Dikarya</taxon>
        <taxon>Basidiomycota</taxon>
        <taxon>Agaricomycotina</taxon>
        <taxon>Agaricomycetes</taxon>
        <taxon>Agaricomycetidae</taxon>
        <taxon>Agaricales</taxon>
        <taxon>Marasmiineae</taxon>
        <taxon>Physalacriaceae</taxon>
        <taxon>Armillaria</taxon>
    </lineage>
</organism>